<dbReference type="PANTHER" id="PTHR47685">
    <property type="entry name" value="MAGNESIUM TRANSPORT PROTEIN CORA"/>
    <property type="match status" value="1"/>
</dbReference>
<accession>A0AAN6ELY3</accession>
<dbReference type="InterPro" id="IPR050829">
    <property type="entry name" value="CorA_MIT"/>
</dbReference>
<evidence type="ECO:0000256" key="3">
    <source>
        <dbReference type="SAM" id="MobiDB-lite"/>
    </source>
</evidence>
<evidence type="ECO:0000313" key="6">
    <source>
        <dbReference type="Proteomes" id="UP001161757"/>
    </source>
</evidence>
<comment type="caution">
    <text evidence="5">The sequence shown here is derived from an EMBL/GenBank/DDBJ whole genome shotgun (WGS) entry which is preliminary data.</text>
</comment>
<keyword evidence="1" id="KW-0040">ANK repeat</keyword>
<keyword evidence="4" id="KW-0472">Membrane</keyword>
<feature type="repeat" description="ANK" evidence="1">
    <location>
        <begin position="540"/>
        <end position="574"/>
    </location>
</feature>
<feature type="region of interest" description="Disordered" evidence="3">
    <location>
        <begin position="168"/>
        <end position="210"/>
    </location>
</feature>
<feature type="coiled-coil region" evidence="2">
    <location>
        <begin position="1092"/>
        <end position="1129"/>
    </location>
</feature>
<keyword evidence="4" id="KW-0812">Transmembrane</keyword>
<dbReference type="GO" id="GO:0046873">
    <property type="term" value="F:metal ion transmembrane transporter activity"/>
    <property type="evidence" value="ECO:0007669"/>
    <property type="project" value="InterPro"/>
</dbReference>
<reference evidence="5" key="1">
    <citation type="submission" date="2023-01" db="EMBL/GenBank/DDBJ databases">
        <title>Exophiala dermititidis isolated from Cystic Fibrosis Patient.</title>
        <authorList>
            <person name="Kurbessoian T."/>
            <person name="Crocker A."/>
            <person name="Murante D."/>
            <person name="Hogan D.A."/>
            <person name="Stajich J.E."/>
        </authorList>
    </citation>
    <scope>NUCLEOTIDE SEQUENCE</scope>
    <source>
        <strain evidence="5">Ex8</strain>
    </source>
</reference>
<feature type="region of interest" description="Disordered" evidence="3">
    <location>
        <begin position="1"/>
        <end position="63"/>
    </location>
</feature>
<dbReference type="PROSITE" id="PS50088">
    <property type="entry name" value="ANK_REPEAT"/>
    <property type="match status" value="1"/>
</dbReference>
<sequence>MAEQEGFNDAQESAADVQTTSVPPLSNESQVKKTERTDTGGSSKNRASKGIATDNDHTVSSRARAQMIKFRNAVKRTGTLDGSVESPPKETALPEAAQQMPAEGSQLKLISDGTAESILVDVVAIPDYHDDASTAWTFNLEHLRKQLRERPVAFSQSAPTTSNKRIVSPNVAVTPPGEDYQSFGLTATPSWDRETPGSSKKVEAGPSTRRTVAGVLKRAPALEAIQNIANTERTQNEMSMSLPKTAPKIGPPPRRRSQTEAPMRHVQNEVPTHMVQLKEDTVVSPDQLHNLSINWLADPEMFPAKVPWARIFNFEYPRSKDRTSKPPSLGELTKQLVTELLRRLHPERPIIFVTRGFGFAVLLDLLYSEFPVNDSVKRGQFFQSIAAVFNFRAPADAASGNVKASKTVRLPYDEIRRDHVYTRSEKVEARLRHLTPCDSPKPFVQLLDDDGRHFKDMHDKRFAEFVQRFLRAVHARIFLQAVIDGKEDELRKLEAAGWDVNLSDSVGQTALHFAIICKDMEVLSFLLGFKGIRVDAKDAQGQTALHYAVAYLRRPNEAIAMLVDNGADATTKDNNGSTVLDLARKKNIQQSLMTFRAVTGPSNDPGVVLQLPNPDDLDELKQLAAEDSLMAVAEFFKVKEGEVETEKFIIQRPSVFQVLYRKYPHEIFEVARRKTEMKRDTRVCRWLHIPANHTGWVDGLFARLGWAKESIQVDQHSGKTYWSNYLRPHCRTFKAVRRPLPSTPEKQQHQSTVEDEIHNSKSVGESTDEVHGTLIYMPFLTSERHCDQSTIYNTVIDDKKSPLNDLYYVAGRQFSLEDITNVASDFDFVDPKAGNQNEESDPARLRSEREMLYAYRDSLGSLGRPLHIRRTLDQSHYLMLEDTRKRDRDQVVLRRQQGREGSKNGPASDSPEAEADDLKDQHPMVMVDQLWLWIVGDTVISSFPRSWPQPDWTQECDVLDRLIRHTNDTPRRGPIRNSRDLANLIVKHCVDVFNHPIREDHYHRLSLHDAFETSVGVVADQEMSLFRQFENHVLLLNKLEVLKGRQETAERLVGTSSGSYYTASEYIAEDQSIKASEKSAEAKPIADSQETENELLDKLFDIKKEIEQLDEAKDIRDELRMILRILEEQKRVMDDWFEISSGSAKPESKKAMREARESKTAAGSLGVSTMFETPDGGITWGRGVSFKNAADEAYATVQSNHKDFTRMLEHVVTTEKGINQLLNLKQKEANSLEARFARKSAEAATKQGNTILFFTIVTIIFGSLSFITTFFALNVTAFPLDADSGEPVWPLRQVIGLIIGLSLGLSIPFIVMALTINSTMALGTRALGKAGKLLGVFHVIRFLRERKSATSQALLSSGYSDTEYYIMSSTHFSWADRVITQRRGSNTSFSGDEESTAKMRTGWMARAGLSLRRLRPKFRSQEEPSEHVQSADRDQERVLVYYV</sequence>
<dbReference type="PANTHER" id="PTHR47685:SF1">
    <property type="entry name" value="MAGNESIUM TRANSPORT PROTEIN CORA"/>
    <property type="match status" value="1"/>
</dbReference>
<feature type="region of interest" description="Disordered" evidence="3">
    <location>
        <begin position="738"/>
        <end position="766"/>
    </location>
</feature>
<keyword evidence="4" id="KW-1133">Transmembrane helix</keyword>
<evidence type="ECO:0000313" key="5">
    <source>
        <dbReference type="EMBL" id="KAJ8987726.1"/>
    </source>
</evidence>
<dbReference type="InterPro" id="IPR002110">
    <property type="entry name" value="Ankyrin_rpt"/>
</dbReference>
<evidence type="ECO:0008006" key="7">
    <source>
        <dbReference type="Google" id="ProtNLM"/>
    </source>
</evidence>
<feature type="transmembrane region" description="Helical" evidence="4">
    <location>
        <begin position="1294"/>
        <end position="1314"/>
    </location>
</feature>
<dbReference type="SUPFAM" id="SSF48403">
    <property type="entry name" value="Ankyrin repeat"/>
    <property type="match status" value="1"/>
</dbReference>
<evidence type="ECO:0000256" key="4">
    <source>
        <dbReference type="SAM" id="Phobius"/>
    </source>
</evidence>
<dbReference type="Pfam" id="PF12796">
    <property type="entry name" value="Ank_2"/>
    <property type="match status" value="1"/>
</dbReference>
<feature type="region of interest" description="Disordered" evidence="3">
    <location>
        <begin position="894"/>
        <end position="920"/>
    </location>
</feature>
<evidence type="ECO:0000256" key="1">
    <source>
        <dbReference type="PROSITE-ProRule" id="PRU00023"/>
    </source>
</evidence>
<feature type="compositionally biased region" description="Polar residues" evidence="3">
    <location>
        <begin position="16"/>
        <end position="29"/>
    </location>
</feature>
<protein>
    <recommendedName>
        <fullName evidence="7">Ankyrin repeat protein</fullName>
    </recommendedName>
</protein>
<evidence type="ECO:0000256" key="2">
    <source>
        <dbReference type="SAM" id="Coils"/>
    </source>
</evidence>
<keyword evidence="2" id="KW-0175">Coiled coil</keyword>
<dbReference type="Gene3D" id="1.20.58.340">
    <property type="entry name" value="Magnesium transport protein CorA, transmembrane region"/>
    <property type="match status" value="1"/>
</dbReference>
<name>A0AAN6ELY3_EXODE</name>
<gene>
    <name evidence="5" type="ORF">HRR80_008356</name>
</gene>
<proteinExistence type="predicted"/>
<dbReference type="PROSITE" id="PS50297">
    <property type="entry name" value="ANK_REP_REGION"/>
    <property type="match status" value="1"/>
</dbReference>
<feature type="transmembrane region" description="Helical" evidence="4">
    <location>
        <begin position="1251"/>
        <end position="1273"/>
    </location>
</feature>
<feature type="compositionally biased region" description="Basic and acidic residues" evidence="3">
    <location>
        <begin position="191"/>
        <end position="203"/>
    </location>
</feature>
<dbReference type="Proteomes" id="UP001161757">
    <property type="component" value="Unassembled WGS sequence"/>
</dbReference>
<dbReference type="GO" id="GO:0016020">
    <property type="term" value="C:membrane"/>
    <property type="evidence" value="ECO:0007669"/>
    <property type="project" value="InterPro"/>
</dbReference>
<dbReference type="SMART" id="SM00248">
    <property type="entry name" value="ANK"/>
    <property type="match status" value="2"/>
</dbReference>
<dbReference type="Gene3D" id="1.25.40.20">
    <property type="entry name" value="Ankyrin repeat-containing domain"/>
    <property type="match status" value="1"/>
</dbReference>
<dbReference type="EMBL" id="JAJGCB010000023">
    <property type="protein sequence ID" value="KAJ8987726.1"/>
    <property type="molecule type" value="Genomic_DNA"/>
</dbReference>
<organism evidence="5 6">
    <name type="scientific">Exophiala dermatitidis</name>
    <name type="common">Black yeast-like fungus</name>
    <name type="synonym">Wangiella dermatitidis</name>
    <dbReference type="NCBI Taxonomy" id="5970"/>
    <lineage>
        <taxon>Eukaryota</taxon>
        <taxon>Fungi</taxon>
        <taxon>Dikarya</taxon>
        <taxon>Ascomycota</taxon>
        <taxon>Pezizomycotina</taxon>
        <taxon>Eurotiomycetes</taxon>
        <taxon>Chaetothyriomycetidae</taxon>
        <taxon>Chaetothyriales</taxon>
        <taxon>Herpotrichiellaceae</taxon>
        <taxon>Exophiala</taxon>
    </lineage>
</organism>
<dbReference type="InterPro" id="IPR036770">
    <property type="entry name" value="Ankyrin_rpt-contain_sf"/>
</dbReference>
<feature type="region of interest" description="Disordered" evidence="3">
    <location>
        <begin position="235"/>
        <end position="261"/>
    </location>
</feature>